<dbReference type="GO" id="GO:0016763">
    <property type="term" value="F:pentosyltransferase activity"/>
    <property type="evidence" value="ECO:0007669"/>
    <property type="project" value="TreeGrafter"/>
</dbReference>
<comment type="caution">
    <text evidence="10">The sequence shown here is derived from an EMBL/GenBank/DDBJ whole genome shotgun (WGS) entry which is preliminary data.</text>
</comment>
<dbReference type="GO" id="GO:0005886">
    <property type="term" value="C:plasma membrane"/>
    <property type="evidence" value="ECO:0007669"/>
    <property type="project" value="UniProtKB-SubCell"/>
</dbReference>
<dbReference type="InterPro" id="IPR050297">
    <property type="entry name" value="LipidA_mod_glycosyltrf_83"/>
</dbReference>
<feature type="transmembrane region" description="Helical" evidence="8">
    <location>
        <begin position="339"/>
        <end position="356"/>
    </location>
</feature>
<dbReference type="PANTHER" id="PTHR33908:SF11">
    <property type="entry name" value="MEMBRANE PROTEIN"/>
    <property type="match status" value="1"/>
</dbReference>
<feature type="transmembrane region" description="Helical" evidence="8">
    <location>
        <begin position="290"/>
        <end position="308"/>
    </location>
</feature>
<feature type="transmembrane region" description="Helical" evidence="8">
    <location>
        <begin position="315"/>
        <end position="333"/>
    </location>
</feature>
<evidence type="ECO:0000259" key="9">
    <source>
        <dbReference type="Pfam" id="PF13231"/>
    </source>
</evidence>
<feature type="transmembrane region" description="Helical" evidence="8">
    <location>
        <begin position="17"/>
        <end position="36"/>
    </location>
</feature>
<feature type="transmembrane region" description="Helical" evidence="8">
    <location>
        <begin position="368"/>
        <end position="387"/>
    </location>
</feature>
<keyword evidence="3" id="KW-0328">Glycosyltransferase</keyword>
<dbReference type="InterPro" id="IPR038731">
    <property type="entry name" value="RgtA/B/C-like"/>
</dbReference>
<evidence type="ECO:0000256" key="4">
    <source>
        <dbReference type="ARBA" id="ARBA00022679"/>
    </source>
</evidence>
<evidence type="ECO:0000313" key="11">
    <source>
        <dbReference type="Proteomes" id="UP000178870"/>
    </source>
</evidence>
<dbReference type="Proteomes" id="UP000178870">
    <property type="component" value="Unassembled WGS sequence"/>
</dbReference>
<feature type="transmembrane region" description="Helical" evidence="8">
    <location>
        <begin position="139"/>
        <end position="160"/>
    </location>
</feature>
<gene>
    <name evidence="10" type="ORF">A2803_03765</name>
</gene>
<reference evidence="10 11" key="1">
    <citation type="journal article" date="2016" name="Nat. Commun.">
        <title>Thousands of microbial genomes shed light on interconnected biogeochemical processes in an aquifer system.</title>
        <authorList>
            <person name="Anantharaman K."/>
            <person name="Brown C.T."/>
            <person name="Hug L.A."/>
            <person name="Sharon I."/>
            <person name="Castelle C.J."/>
            <person name="Probst A.J."/>
            <person name="Thomas B.C."/>
            <person name="Singh A."/>
            <person name="Wilkins M.J."/>
            <person name="Karaoz U."/>
            <person name="Brodie E.L."/>
            <person name="Williams K.H."/>
            <person name="Hubbard S.S."/>
            <person name="Banfield J.F."/>
        </authorList>
    </citation>
    <scope>NUCLEOTIDE SEQUENCE [LARGE SCALE GENOMIC DNA]</scope>
</reference>
<feature type="transmembrane region" description="Helical" evidence="8">
    <location>
        <begin position="114"/>
        <end position="132"/>
    </location>
</feature>
<dbReference type="GO" id="GO:0009103">
    <property type="term" value="P:lipopolysaccharide biosynthetic process"/>
    <property type="evidence" value="ECO:0007669"/>
    <property type="project" value="UniProtKB-ARBA"/>
</dbReference>
<dbReference type="Pfam" id="PF13231">
    <property type="entry name" value="PMT_2"/>
    <property type="match status" value="1"/>
</dbReference>
<sequence length="489" mass="55678">MIKKYLKKAIDFTKKRVFIYPVLLSILLGGFGVRLYKIDNPVADWHAWRQADTASVSRFFVEDGIDLLYPRYHDISKIQTGYENLAGFRFVEFPLFNLIHAVLYETFPGVGFDIWGRLVSVLAAVATSYFLFEIGRKQFSVAVGLLSAFFYSFLPFNIYFTRVILPDPLSVALGVGSVYFFINYVTEKKLTQLFVSALIMSLAVLVKPHAIFFGLPIAYLAVKNFGFKEILKNRWLFVAVDIVLVPFLLWRVWMYQEGLIRGIAHWEWAFNGNGIRFRPSFWRWLFGERTGRLILGFWGILPFGVGALMGRKLTIIHAFLVGAFLYLSIFASANVMHDYYQVFIVPAIVLPLALGTKEIWVNKLFHPVSAKLGLVALIGLMFGLSFYDIRGNFRINDTGILEAGKVANEILPKDAQVIAPYNGDTTFLYQTGRSGWPAVTTSIEKMIELGADYYISVNLGDLDTTNLSSRFEEVRRTDKFVILDLHKKL</sequence>
<dbReference type="EMBL" id="MGGP01000028">
    <property type="protein sequence ID" value="OGM31283.1"/>
    <property type="molecule type" value="Genomic_DNA"/>
</dbReference>
<keyword evidence="5 8" id="KW-0812">Transmembrane</keyword>
<dbReference type="AlphaFoldDB" id="A0A1F7YVD0"/>
<keyword evidence="6 8" id="KW-1133">Transmembrane helix</keyword>
<protein>
    <recommendedName>
        <fullName evidence="9">Glycosyltransferase RgtA/B/C/D-like domain-containing protein</fullName>
    </recommendedName>
</protein>
<evidence type="ECO:0000256" key="7">
    <source>
        <dbReference type="ARBA" id="ARBA00023136"/>
    </source>
</evidence>
<keyword evidence="4" id="KW-0808">Transferase</keyword>
<dbReference type="PANTHER" id="PTHR33908">
    <property type="entry name" value="MANNOSYLTRANSFERASE YKCB-RELATED"/>
    <property type="match status" value="1"/>
</dbReference>
<accession>A0A1F7YVD0</accession>
<feature type="domain" description="Glycosyltransferase RgtA/B/C/D-like" evidence="9">
    <location>
        <begin position="114"/>
        <end position="253"/>
    </location>
</feature>
<comment type="subcellular location">
    <subcellularLocation>
        <location evidence="1">Cell membrane</location>
        <topology evidence="1">Multi-pass membrane protein</topology>
    </subcellularLocation>
</comment>
<evidence type="ECO:0000256" key="5">
    <source>
        <dbReference type="ARBA" id="ARBA00022692"/>
    </source>
</evidence>
<feature type="transmembrane region" description="Helical" evidence="8">
    <location>
        <begin position="234"/>
        <end position="253"/>
    </location>
</feature>
<keyword evidence="7 8" id="KW-0472">Membrane</keyword>
<evidence type="ECO:0000256" key="2">
    <source>
        <dbReference type="ARBA" id="ARBA00022475"/>
    </source>
</evidence>
<evidence type="ECO:0000256" key="8">
    <source>
        <dbReference type="SAM" id="Phobius"/>
    </source>
</evidence>
<feature type="transmembrane region" description="Helical" evidence="8">
    <location>
        <begin position="193"/>
        <end position="222"/>
    </location>
</feature>
<name>A0A1F7YVD0_9BACT</name>
<evidence type="ECO:0000313" key="10">
    <source>
        <dbReference type="EMBL" id="OGM31283.1"/>
    </source>
</evidence>
<evidence type="ECO:0000256" key="6">
    <source>
        <dbReference type="ARBA" id="ARBA00022989"/>
    </source>
</evidence>
<proteinExistence type="predicted"/>
<evidence type="ECO:0000256" key="3">
    <source>
        <dbReference type="ARBA" id="ARBA00022676"/>
    </source>
</evidence>
<keyword evidence="2" id="KW-1003">Cell membrane</keyword>
<evidence type="ECO:0000256" key="1">
    <source>
        <dbReference type="ARBA" id="ARBA00004651"/>
    </source>
</evidence>
<organism evidence="10 11">
    <name type="scientific">Candidatus Woesebacteria bacterium RIFCSPHIGHO2_01_FULL_44_21</name>
    <dbReference type="NCBI Taxonomy" id="1802503"/>
    <lineage>
        <taxon>Bacteria</taxon>
        <taxon>Candidatus Woeseibacteriota</taxon>
    </lineage>
</organism>